<dbReference type="EMBL" id="CM003533">
    <property type="protein sequence ID" value="RCV29371.1"/>
    <property type="molecule type" value="Genomic_DNA"/>
</dbReference>
<dbReference type="AlphaFoldDB" id="A0A368RGT6"/>
<keyword evidence="1" id="KW-0732">Signal</keyword>
<name>A0A368RGT6_SETIT</name>
<evidence type="ECO:0000256" key="1">
    <source>
        <dbReference type="SAM" id="SignalP"/>
    </source>
</evidence>
<dbReference type="PANTHER" id="PTHR33074:SF49">
    <property type="entry name" value="OS07G0258000 PROTEIN"/>
    <property type="match status" value="1"/>
</dbReference>
<dbReference type="OrthoDB" id="709150at2759"/>
<feature type="chain" id="PRO_5016917842" description="DUF1618 domain-containing protein" evidence="1">
    <location>
        <begin position="27"/>
        <end position="531"/>
    </location>
</feature>
<feature type="signal peptide" evidence="1">
    <location>
        <begin position="1"/>
        <end position="26"/>
    </location>
</feature>
<gene>
    <name evidence="3" type="ORF">SETIT_6G007900v2</name>
</gene>
<dbReference type="PANTHER" id="PTHR33074">
    <property type="entry name" value="EXPRESSED PROTEIN-RELATED"/>
    <property type="match status" value="1"/>
</dbReference>
<feature type="domain" description="DUF1618" evidence="2">
    <location>
        <begin position="316"/>
        <end position="385"/>
    </location>
</feature>
<accession>A0A368RGT6</accession>
<protein>
    <recommendedName>
        <fullName evidence="2">DUF1618 domain-containing protein</fullName>
    </recommendedName>
</protein>
<dbReference type="Pfam" id="PF07762">
    <property type="entry name" value="DUF1618"/>
    <property type="match status" value="1"/>
</dbReference>
<sequence>MWLVTWTMMWLVTWTMMWLVMWMVTGDVTGDNDVDNDMASADVAFTVQPQPTYTPAAAGRGRFGSPHVSASPYTGLSRSIQGARSMLIDLVSLDSLNVARSIQGARSIATDHVSAAEESNPSWMLLEVCAYIDKVENATTAISKTSDNKHIQVTFCPRPPPSLSRCCIHSPDSAYMHRNPHIVAVEDDLALIRVDSSDCSLVQDYYVYQASDKSGKPSLTLLPPTPQYRCFLPKDIGMLRRPGKEYIVAGFRCLPLAYPCGGLTLCVYDSKRADWKLYALSLSLQGRQEYGDKSFLHKNCKVVTIGGDAAGTMAFVDLWRGMLFCDVLRLEHEAARQAQGEAIPVLGYVSLPDELRRTAKRGDARLYRDIAFLDGHLKCVDLLSRSLWIRPATISGVWSQQYKFRSFKEIEVNNPGTNLFPGQRGVYRESFRHLLVYQPVVGLQDDDAARILYFTVKVDQTDAEASVLGVDMESKKILGVAPFFSRYEVINFNYVHTRISRHFPISRCCSAGCRCCSAGCRCTGDSVVQAR</sequence>
<reference evidence="3" key="1">
    <citation type="journal article" date="2012" name="Nat. Biotechnol.">
        <title>Reference genome sequence of the model plant Setaria.</title>
        <authorList>
            <person name="Bennetzen J.L."/>
            <person name="Schmutz J."/>
            <person name="Wang H."/>
            <person name="Percifield R."/>
            <person name="Hawkins J."/>
            <person name="Pontaroli A.C."/>
            <person name="Estep M."/>
            <person name="Feng L."/>
            <person name="Vaughn J.N."/>
            <person name="Grimwood J."/>
            <person name="Jenkins J."/>
            <person name="Barry K."/>
            <person name="Lindquist E."/>
            <person name="Hellsten U."/>
            <person name="Deshpande S."/>
            <person name="Wang X."/>
            <person name="Wu X."/>
            <person name="Mitros T."/>
            <person name="Triplett J."/>
            <person name="Yang X."/>
            <person name="Ye C.Y."/>
            <person name="Mauro-Herrera M."/>
            <person name="Wang L."/>
            <person name="Li P."/>
            <person name="Sharma M."/>
            <person name="Sharma R."/>
            <person name="Ronald P.C."/>
            <person name="Panaud O."/>
            <person name="Kellogg E.A."/>
            <person name="Brutnell T.P."/>
            <person name="Doust A.N."/>
            <person name="Tuskan G.A."/>
            <person name="Rokhsar D."/>
            <person name="Devos K.M."/>
        </authorList>
    </citation>
    <scope>NUCLEOTIDE SEQUENCE [LARGE SCALE GENOMIC DNA]</scope>
    <source>
        <strain evidence="3">Yugu1</strain>
    </source>
</reference>
<reference evidence="3" key="2">
    <citation type="submission" date="2015-07" db="EMBL/GenBank/DDBJ databases">
        <authorList>
            <person name="Noorani M."/>
        </authorList>
    </citation>
    <scope>NUCLEOTIDE SEQUENCE</scope>
    <source>
        <strain evidence="3">Yugu1</strain>
    </source>
</reference>
<evidence type="ECO:0000313" key="3">
    <source>
        <dbReference type="EMBL" id="RCV29371.1"/>
    </source>
</evidence>
<evidence type="ECO:0000259" key="2">
    <source>
        <dbReference type="Pfam" id="PF07762"/>
    </source>
</evidence>
<proteinExistence type="predicted"/>
<organism evidence="3">
    <name type="scientific">Setaria italica</name>
    <name type="common">Foxtail millet</name>
    <name type="synonym">Panicum italicum</name>
    <dbReference type="NCBI Taxonomy" id="4555"/>
    <lineage>
        <taxon>Eukaryota</taxon>
        <taxon>Viridiplantae</taxon>
        <taxon>Streptophyta</taxon>
        <taxon>Embryophyta</taxon>
        <taxon>Tracheophyta</taxon>
        <taxon>Spermatophyta</taxon>
        <taxon>Magnoliopsida</taxon>
        <taxon>Liliopsida</taxon>
        <taxon>Poales</taxon>
        <taxon>Poaceae</taxon>
        <taxon>PACMAD clade</taxon>
        <taxon>Panicoideae</taxon>
        <taxon>Panicodae</taxon>
        <taxon>Paniceae</taxon>
        <taxon>Cenchrinae</taxon>
        <taxon>Setaria</taxon>
    </lineage>
</organism>
<dbReference type="InterPro" id="IPR011676">
    <property type="entry name" value="DUF1618"/>
</dbReference>